<keyword evidence="2" id="KW-1185">Reference proteome</keyword>
<reference evidence="1" key="1">
    <citation type="submission" date="2023-04" db="EMBL/GenBank/DDBJ databases">
        <title>Draft Genome sequencing of Naganishia species isolated from polar environments using Oxford Nanopore Technology.</title>
        <authorList>
            <person name="Leo P."/>
            <person name="Venkateswaran K."/>
        </authorList>
    </citation>
    <scope>NUCLEOTIDE SEQUENCE</scope>
    <source>
        <strain evidence="1">MNA-CCFEE 5262</strain>
    </source>
</reference>
<organism evidence="1 2">
    <name type="scientific">Naganishia adeliensis</name>
    <dbReference type="NCBI Taxonomy" id="92952"/>
    <lineage>
        <taxon>Eukaryota</taxon>
        <taxon>Fungi</taxon>
        <taxon>Dikarya</taxon>
        <taxon>Basidiomycota</taxon>
        <taxon>Agaricomycotina</taxon>
        <taxon>Tremellomycetes</taxon>
        <taxon>Filobasidiales</taxon>
        <taxon>Filobasidiaceae</taxon>
        <taxon>Naganishia</taxon>
    </lineage>
</organism>
<gene>
    <name evidence="1" type="ORF">QFC20_006971</name>
</gene>
<dbReference type="EMBL" id="JASBWS010000143">
    <property type="protein sequence ID" value="KAJ9094141.1"/>
    <property type="molecule type" value="Genomic_DNA"/>
</dbReference>
<protein>
    <submittedName>
        <fullName evidence="1">Uncharacterized protein</fullName>
    </submittedName>
</protein>
<proteinExistence type="predicted"/>
<accession>A0ACC2V5K9</accession>
<comment type="caution">
    <text evidence="1">The sequence shown here is derived from an EMBL/GenBank/DDBJ whole genome shotgun (WGS) entry which is preliminary data.</text>
</comment>
<evidence type="ECO:0000313" key="2">
    <source>
        <dbReference type="Proteomes" id="UP001230649"/>
    </source>
</evidence>
<name>A0ACC2V5K9_9TREE</name>
<dbReference type="Proteomes" id="UP001230649">
    <property type="component" value="Unassembled WGS sequence"/>
</dbReference>
<sequence length="61" mass="7052">MDDQPTQTTDISALPIDQQMEHILRTKLDVQELIKLLHAFSQKTYTPAQWEVEKKRLASTA</sequence>
<evidence type="ECO:0000313" key="1">
    <source>
        <dbReference type="EMBL" id="KAJ9094141.1"/>
    </source>
</evidence>